<dbReference type="OrthoDB" id="9797941at2"/>
<accession>A0A4V2Q2G9</accession>
<dbReference type="SUPFAM" id="SSF53146">
    <property type="entry name" value="Nitrogenase accessory factor-like"/>
    <property type="match status" value="1"/>
</dbReference>
<name>A0A4V2Q2G9_9GAMM</name>
<dbReference type="InterPro" id="IPR003731">
    <property type="entry name" value="Di-Nase_FeMo-co_biosynth"/>
</dbReference>
<dbReference type="PANTHER" id="PTHR33937:SF1">
    <property type="entry name" value="IRON-MOLIBDENUM COFACTOR PROCESSING PROTEIN"/>
    <property type="match status" value="1"/>
</dbReference>
<evidence type="ECO:0000313" key="4">
    <source>
        <dbReference type="EMBL" id="TCL02798.1"/>
    </source>
</evidence>
<dbReference type="InterPro" id="IPR036105">
    <property type="entry name" value="DiNase_FeMo-co_biosyn_sf"/>
</dbReference>
<dbReference type="EMBL" id="SJOI01000001">
    <property type="protein sequence ID" value="TCL02798.1"/>
    <property type="molecule type" value="Genomic_DNA"/>
</dbReference>
<evidence type="ECO:0000256" key="2">
    <source>
        <dbReference type="ARBA" id="ARBA00023231"/>
    </source>
</evidence>
<evidence type="ECO:0000313" key="5">
    <source>
        <dbReference type="Proteomes" id="UP000294555"/>
    </source>
</evidence>
<reference evidence="4 5" key="1">
    <citation type="submission" date="2019-02" db="EMBL/GenBank/DDBJ databases">
        <title>Investigation of anaerobic lignin degradation for improved lignocellulosic biofuels.</title>
        <authorList>
            <person name="Deangelis K."/>
        </authorList>
    </citation>
    <scope>NUCLEOTIDE SEQUENCE [LARGE SCALE GENOMIC DNA]</scope>
    <source>
        <strain evidence="4 5">159R</strain>
    </source>
</reference>
<dbReference type="AlphaFoldDB" id="A0A4V2Q2G9"/>
<comment type="similarity">
    <text evidence="1">Belongs to the NifX/NifY family.</text>
</comment>
<keyword evidence="2" id="KW-0535">Nitrogen fixation</keyword>
<dbReference type="CDD" id="cd00853">
    <property type="entry name" value="NifX"/>
    <property type="match status" value="1"/>
</dbReference>
<keyword evidence="5" id="KW-1185">Reference proteome</keyword>
<evidence type="ECO:0000256" key="1">
    <source>
        <dbReference type="ARBA" id="ARBA00010285"/>
    </source>
</evidence>
<dbReference type="PANTHER" id="PTHR33937">
    <property type="entry name" value="IRON-MOLYBDENUM PROTEIN-RELATED-RELATED"/>
    <property type="match status" value="1"/>
</dbReference>
<dbReference type="Pfam" id="PF02579">
    <property type="entry name" value="Nitro_FeMo-Co"/>
    <property type="match status" value="1"/>
</dbReference>
<dbReference type="RefSeq" id="WP_132921725.1">
    <property type="nucleotide sequence ID" value="NZ_CP075169.1"/>
</dbReference>
<proteinExistence type="inferred from homology"/>
<comment type="caution">
    <text evidence="4">The sequence shown here is derived from an EMBL/GenBank/DDBJ whole genome shotgun (WGS) entry which is preliminary data.</text>
</comment>
<dbReference type="Proteomes" id="UP000294555">
    <property type="component" value="Unassembled WGS sequence"/>
</dbReference>
<gene>
    <name evidence="4" type="ORF">EZJ58_0832</name>
</gene>
<organism evidence="4 5">
    <name type="scientific">Sodalis ligni</name>
    <dbReference type="NCBI Taxonomy" id="2697027"/>
    <lineage>
        <taxon>Bacteria</taxon>
        <taxon>Pseudomonadati</taxon>
        <taxon>Pseudomonadota</taxon>
        <taxon>Gammaproteobacteria</taxon>
        <taxon>Enterobacterales</taxon>
        <taxon>Bruguierivoracaceae</taxon>
        <taxon>Sodalis</taxon>
    </lineage>
</organism>
<dbReference type="InterPro" id="IPR034169">
    <property type="entry name" value="NifX-like"/>
</dbReference>
<feature type="domain" description="Dinitrogenase iron-molybdenum cofactor biosynthesis" evidence="3">
    <location>
        <begin position="30"/>
        <end position="121"/>
    </location>
</feature>
<dbReference type="Gene3D" id="3.30.420.130">
    <property type="entry name" value="Dinitrogenase iron-molybdenum cofactor biosynthesis domain"/>
    <property type="match status" value="1"/>
</dbReference>
<sequence length="155" mass="17672">MINFQRNLRVTTDSDSDYTLRVAFASSDLHHVNQHFGSTPRLAIYGVKPDRVNLLQVTDFMIQPGHDLDKLAGRIAALDGCLSLYCVAVGESVFRQLLRVGVRAVSVPAATSIALLLTEIQENWNAPCLQRHQAKRDPHRFEHYQQETHWEEDEY</sequence>
<dbReference type="InterPro" id="IPR051840">
    <property type="entry name" value="NifX/NifY_domain"/>
</dbReference>
<protein>
    <submittedName>
        <fullName evidence="4">Nitrogen fixation protein NifX</fullName>
    </submittedName>
</protein>
<evidence type="ECO:0000259" key="3">
    <source>
        <dbReference type="Pfam" id="PF02579"/>
    </source>
</evidence>